<proteinExistence type="inferred from homology"/>
<dbReference type="SUPFAM" id="SSF88946">
    <property type="entry name" value="Sigma2 domain of RNA polymerase sigma factors"/>
    <property type="match status" value="1"/>
</dbReference>
<reference evidence="7" key="1">
    <citation type="submission" date="2022-08" db="EMBL/GenBank/DDBJ databases">
        <title>Genomic Encyclopedia of Type Strains, Phase III (KMG-III): the genomes of soil and plant-associated and newly described type strains.</title>
        <authorList>
            <person name="Whitman W."/>
        </authorList>
    </citation>
    <scope>NUCLEOTIDE SEQUENCE</scope>
    <source>
        <strain evidence="7">HMT 1</strain>
    </source>
</reference>
<dbReference type="Proteomes" id="UP001204445">
    <property type="component" value="Unassembled WGS sequence"/>
</dbReference>
<feature type="domain" description="RNA polymerase sigma factor 70 region 4 type 2" evidence="6">
    <location>
        <begin position="137"/>
        <end position="187"/>
    </location>
</feature>
<evidence type="ECO:0000256" key="2">
    <source>
        <dbReference type="ARBA" id="ARBA00023015"/>
    </source>
</evidence>
<feature type="domain" description="RNA polymerase sigma-70 region 2" evidence="5">
    <location>
        <begin position="32"/>
        <end position="100"/>
    </location>
</feature>
<dbReference type="Gene3D" id="1.10.1740.10">
    <property type="match status" value="1"/>
</dbReference>
<dbReference type="AlphaFoldDB" id="A0AAE3HGU2"/>
<dbReference type="Pfam" id="PF04542">
    <property type="entry name" value="Sigma70_r2"/>
    <property type="match status" value="1"/>
</dbReference>
<evidence type="ECO:0000313" key="7">
    <source>
        <dbReference type="EMBL" id="MCS3902046.1"/>
    </source>
</evidence>
<dbReference type="GO" id="GO:0016987">
    <property type="term" value="F:sigma factor activity"/>
    <property type="evidence" value="ECO:0007669"/>
    <property type="project" value="UniProtKB-KW"/>
</dbReference>
<dbReference type="GO" id="GO:0003677">
    <property type="term" value="F:DNA binding"/>
    <property type="evidence" value="ECO:0007669"/>
    <property type="project" value="InterPro"/>
</dbReference>
<dbReference type="NCBIfam" id="TIGR02937">
    <property type="entry name" value="sigma70-ECF"/>
    <property type="match status" value="1"/>
</dbReference>
<dbReference type="GO" id="GO:0006352">
    <property type="term" value="P:DNA-templated transcription initiation"/>
    <property type="evidence" value="ECO:0007669"/>
    <property type="project" value="InterPro"/>
</dbReference>
<evidence type="ECO:0000256" key="1">
    <source>
        <dbReference type="ARBA" id="ARBA00010641"/>
    </source>
</evidence>
<dbReference type="PANTHER" id="PTHR43133:SF62">
    <property type="entry name" value="RNA POLYMERASE SIGMA FACTOR SIGZ"/>
    <property type="match status" value="1"/>
</dbReference>
<keyword evidence="2" id="KW-0805">Transcription regulation</keyword>
<dbReference type="InterPro" id="IPR014284">
    <property type="entry name" value="RNA_pol_sigma-70_dom"/>
</dbReference>
<evidence type="ECO:0000313" key="8">
    <source>
        <dbReference type="Proteomes" id="UP001204445"/>
    </source>
</evidence>
<dbReference type="Pfam" id="PF08281">
    <property type="entry name" value="Sigma70_r4_2"/>
    <property type="match status" value="1"/>
</dbReference>
<sequence>MNRDASDTDIDAQLEALVIRIQSGDATALAELYETTIGRVYGLALRILHQPPDAEEVAVDVYNQVWDQAQRFDRERGPVMAWLLTMARSRALDRLRKLGRHSQQRQQHLQASSPTYSDYEQVPVVDLLDLTETSQHIHAALAELTPAQRQAISLSFLEDLSHQEIAERLATPLGTVKSNIRRGLLRLRELLDEHNGQHG</sequence>
<gene>
    <name evidence="7" type="ORF">J2T55_000038</name>
</gene>
<dbReference type="SUPFAM" id="SSF88659">
    <property type="entry name" value="Sigma3 and sigma4 domains of RNA polymerase sigma factors"/>
    <property type="match status" value="1"/>
</dbReference>
<dbReference type="InterPro" id="IPR039425">
    <property type="entry name" value="RNA_pol_sigma-70-like"/>
</dbReference>
<keyword evidence="3" id="KW-0731">Sigma factor</keyword>
<accession>A0AAE3HGU2</accession>
<dbReference type="InterPro" id="IPR036388">
    <property type="entry name" value="WH-like_DNA-bd_sf"/>
</dbReference>
<dbReference type="RefSeq" id="WP_259053304.1">
    <property type="nucleotide sequence ID" value="NZ_JANUCT010000001.1"/>
</dbReference>
<dbReference type="InterPro" id="IPR007627">
    <property type="entry name" value="RNA_pol_sigma70_r2"/>
</dbReference>
<evidence type="ECO:0000256" key="3">
    <source>
        <dbReference type="ARBA" id="ARBA00023082"/>
    </source>
</evidence>
<evidence type="ECO:0000259" key="6">
    <source>
        <dbReference type="Pfam" id="PF08281"/>
    </source>
</evidence>
<dbReference type="Gene3D" id="1.10.10.10">
    <property type="entry name" value="Winged helix-like DNA-binding domain superfamily/Winged helix DNA-binding domain"/>
    <property type="match status" value="1"/>
</dbReference>
<evidence type="ECO:0000259" key="5">
    <source>
        <dbReference type="Pfam" id="PF04542"/>
    </source>
</evidence>
<dbReference type="CDD" id="cd06171">
    <property type="entry name" value="Sigma70_r4"/>
    <property type="match status" value="1"/>
</dbReference>
<keyword evidence="4" id="KW-0804">Transcription</keyword>
<organism evidence="7 8">
    <name type="scientific">Methylohalomonas lacus</name>
    <dbReference type="NCBI Taxonomy" id="398773"/>
    <lineage>
        <taxon>Bacteria</taxon>
        <taxon>Pseudomonadati</taxon>
        <taxon>Pseudomonadota</taxon>
        <taxon>Gammaproteobacteria</taxon>
        <taxon>Methylohalomonadales</taxon>
        <taxon>Methylohalomonadaceae</taxon>
        <taxon>Methylohalomonas</taxon>
    </lineage>
</organism>
<evidence type="ECO:0000256" key="4">
    <source>
        <dbReference type="ARBA" id="ARBA00023163"/>
    </source>
</evidence>
<protein>
    <submittedName>
        <fullName evidence="7">RNA polymerase sigma-70 factor (ECF subfamily)</fullName>
    </submittedName>
</protein>
<dbReference type="InterPro" id="IPR013249">
    <property type="entry name" value="RNA_pol_sigma70_r4_t2"/>
</dbReference>
<dbReference type="InterPro" id="IPR013324">
    <property type="entry name" value="RNA_pol_sigma_r3/r4-like"/>
</dbReference>
<comment type="similarity">
    <text evidence="1">Belongs to the sigma-70 factor family. ECF subfamily.</text>
</comment>
<keyword evidence="8" id="KW-1185">Reference proteome</keyword>
<comment type="caution">
    <text evidence="7">The sequence shown here is derived from an EMBL/GenBank/DDBJ whole genome shotgun (WGS) entry which is preliminary data.</text>
</comment>
<dbReference type="PANTHER" id="PTHR43133">
    <property type="entry name" value="RNA POLYMERASE ECF-TYPE SIGMA FACTO"/>
    <property type="match status" value="1"/>
</dbReference>
<name>A0AAE3HGU2_9GAMM</name>
<dbReference type="EMBL" id="JANUCT010000001">
    <property type="protein sequence ID" value="MCS3902046.1"/>
    <property type="molecule type" value="Genomic_DNA"/>
</dbReference>
<dbReference type="InterPro" id="IPR013325">
    <property type="entry name" value="RNA_pol_sigma_r2"/>
</dbReference>